<proteinExistence type="predicted"/>
<name>A0A565BZ58_9BRAS</name>
<dbReference type="SUPFAM" id="SSF52047">
    <property type="entry name" value="RNI-like"/>
    <property type="match status" value="1"/>
</dbReference>
<accession>A0A565BZ58</accession>
<dbReference type="Proteomes" id="UP000489600">
    <property type="component" value="Unassembled WGS sequence"/>
</dbReference>
<dbReference type="PANTHER" id="PTHR31293:SF12">
    <property type="entry name" value="RNI-LIKE SUPERFAMILY PROTEIN"/>
    <property type="match status" value="1"/>
</dbReference>
<dbReference type="PANTHER" id="PTHR31293">
    <property type="entry name" value="RNI-LIKE SUPERFAMILY PROTEIN"/>
    <property type="match status" value="1"/>
</dbReference>
<dbReference type="SUPFAM" id="SSF81383">
    <property type="entry name" value="F-box domain"/>
    <property type="match status" value="1"/>
</dbReference>
<dbReference type="InterPro" id="IPR055411">
    <property type="entry name" value="LRR_FXL15/At3g58940/PEG3-like"/>
</dbReference>
<dbReference type="Pfam" id="PF24758">
    <property type="entry name" value="LRR_At5g56370"/>
    <property type="match status" value="1"/>
</dbReference>
<evidence type="ECO:0008006" key="5">
    <source>
        <dbReference type="Google" id="ProtNLM"/>
    </source>
</evidence>
<evidence type="ECO:0000313" key="4">
    <source>
        <dbReference type="Proteomes" id="UP000489600"/>
    </source>
</evidence>
<dbReference type="Pfam" id="PF00646">
    <property type="entry name" value="F-box"/>
    <property type="match status" value="1"/>
</dbReference>
<dbReference type="InterPro" id="IPR001810">
    <property type="entry name" value="F-box_dom"/>
</dbReference>
<feature type="domain" description="F-box" evidence="1">
    <location>
        <begin position="12"/>
        <end position="44"/>
    </location>
</feature>
<dbReference type="InterPro" id="IPR036047">
    <property type="entry name" value="F-box-like_dom_sf"/>
</dbReference>
<dbReference type="Gene3D" id="3.80.10.10">
    <property type="entry name" value="Ribonuclease Inhibitor"/>
    <property type="match status" value="1"/>
</dbReference>
<evidence type="ECO:0000259" key="2">
    <source>
        <dbReference type="Pfam" id="PF24758"/>
    </source>
</evidence>
<feature type="domain" description="F-box/LRR-repeat protein 15/At3g58940/PEG3-like LRR" evidence="2">
    <location>
        <begin position="103"/>
        <end position="242"/>
    </location>
</feature>
<protein>
    <recommendedName>
        <fullName evidence="5">F-box domain-containing protein</fullName>
    </recommendedName>
</protein>
<evidence type="ECO:0000313" key="3">
    <source>
        <dbReference type="EMBL" id="VVB06621.1"/>
    </source>
</evidence>
<dbReference type="InterPro" id="IPR032675">
    <property type="entry name" value="LRR_dom_sf"/>
</dbReference>
<dbReference type="EMBL" id="CABITT030000005">
    <property type="protein sequence ID" value="VVB06621.1"/>
    <property type="molecule type" value="Genomic_DNA"/>
</dbReference>
<dbReference type="AlphaFoldDB" id="A0A565BZ58"/>
<dbReference type="InterPro" id="IPR055294">
    <property type="entry name" value="FBL60-like"/>
</dbReference>
<gene>
    <name evidence="3" type="ORF">ANE_LOCUS17065</name>
</gene>
<comment type="caution">
    <text evidence="3">The sequence shown here is derived from an EMBL/GenBank/DDBJ whole genome shotgun (WGS) entry which is preliminary data.</text>
</comment>
<dbReference type="OrthoDB" id="1046028at2759"/>
<organism evidence="3 4">
    <name type="scientific">Arabis nemorensis</name>
    <dbReference type="NCBI Taxonomy" id="586526"/>
    <lineage>
        <taxon>Eukaryota</taxon>
        <taxon>Viridiplantae</taxon>
        <taxon>Streptophyta</taxon>
        <taxon>Embryophyta</taxon>
        <taxon>Tracheophyta</taxon>
        <taxon>Spermatophyta</taxon>
        <taxon>Magnoliopsida</taxon>
        <taxon>eudicotyledons</taxon>
        <taxon>Gunneridae</taxon>
        <taxon>Pentapetalae</taxon>
        <taxon>rosids</taxon>
        <taxon>malvids</taxon>
        <taxon>Brassicales</taxon>
        <taxon>Brassicaceae</taxon>
        <taxon>Arabideae</taxon>
        <taxon>Arabis</taxon>
    </lineage>
</organism>
<reference evidence="3" key="1">
    <citation type="submission" date="2019-07" db="EMBL/GenBank/DDBJ databases">
        <authorList>
            <person name="Dittberner H."/>
        </authorList>
    </citation>
    <scope>NUCLEOTIDE SEQUENCE [LARGE SCALE GENOMIC DNA]</scope>
</reference>
<keyword evidence="4" id="KW-1185">Reference proteome</keyword>
<sequence length="365" mass="41618">MVRIIKRRDTVLPEDLIIHIVSFLSAKEAARTRVLYKQWLNLFTIESDLVFDYSVKICGSFKSFVDRLLARHVSYRVRRLSLKLRPTNFDSAQYKLVNECLCNVLKRGVMDLELDINVDKDYPLPSEVFTCSTVVKLKLGSGFVIDIIPKDASLPALKTLILDSVQFYSLGDGCVFQRLISACPVLEELVIDGHNCEDWNWSGTVSSQILNRLTIRRKDRVQQDGSSYVAISFDTPSLEYLEYSDLLRDEYPVVNLNSLVEAKLNLPVWHAPESYNPGNLVIGLKNVQIMSLDYVETMQLFDAVYQVIPKFGNMCHLSISTEPDYCCYGLEILVKNSPNLKTLTIKPLLKGLNELTSYYCKRETS</sequence>
<evidence type="ECO:0000259" key="1">
    <source>
        <dbReference type="Pfam" id="PF00646"/>
    </source>
</evidence>